<name>A0ABD6QNK0_MYCFO</name>
<comment type="caution">
    <text evidence="2">The sequence shown here is derived from an EMBL/GenBank/DDBJ whole genome shotgun (WGS) entry which is preliminary data.</text>
</comment>
<sequence>MTSTHGDSVAIDRNGFPVWITGPRTGERIPIGTQGPWRPATPSPEVLAAAETLASMGINGAMFERLRTLEYRS</sequence>
<organism evidence="2 3">
    <name type="scientific">Mycolicibacterium fortuitum</name>
    <name type="common">Mycobacterium fortuitum</name>
    <dbReference type="NCBI Taxonomy" id="1766"/>
    <lineage>
        <taxon>Bacteria</taxon>
        <taxon>Bacillati</taxon>
        <taxon>Actinomycetota</taxon>
        <taxon>Actinomycetes</taxon>
        <taxon>Mycobacteriales</taxon>
        <taxon>Mycobacteriaceae</taxon>
        <taxon>Mycolicibacterium</taxon>
    </lineage>
</organism>
<evidence type="ECO:0000313" key="3">
    <source>
        <dbReference type="Proteomes" id="UP000187001"/>
    </source>
</evidence>
<accession>A0ABD6QNK0</accession>
<reference evidence="2 3" key="1">
    <citation type="submission" date="2016-07" db="EMBL/GenBank/DDBJ databases">
        <authorList>
            <person name="Sutton G."/>
            <person name="Brinkac L."/>
            <person name="Sanka R."/>
            <person name="Adams M."/>
            <person name="Lau E."/>
            <person name="Kumar A."/>
            <person name="Macaden R."/>
        </authorList>
    </citation>
    <scope>NUCLEOTIDE SEQUENCE [LARGE SCALE GENOMIC DNA]</scope>
    <source>
        <strain evidence="2 3">GA-0871</strain>
    </source>
</reference>
<evidence type="ECO:0000256" key="1">
    <source>
        <dbReference type="SAM" id="MobiDB-lite"/>
    </source>
</evidence>
<dbReference type="Proteomes" id="UP000187001">
    <property type="component" value="Unassembled WGS sequence"/>
</dbReference>
<gene>
    <name evidence="2" type="ORF">A5742_25375</name>
</gene>
<protein>
    <submittedName>
        <fullName evidence="2">Uncharacterized protein</fullName>
    </submittedName>
</protein>
<dbReference type="EMBL" id="MBER01000054">
    <property type="protein sequence ID" value="OMC46868.1"/>
    <property type="molecule type" value="Genomic_DNA"/>
</dbReference>
<feature type="region of interest" description="Disordered" evidence="1">
    <location>
        <begin position="22"/>
        <end position="41"/>
    </location>
</feature>
<dbReference type="AlphaFoldDB" id="A0ABD6QNK0"/>
<evidence type="ECO:0000313" key="2">
    <source>
        <dbReference type="EMBL" id="OMC46868.1"/>
    </source>
</evidence>
<proteinExistence type="predicted"/>